<dbReference type="AlphaFoldDB" id="A0A4Y7TG34"/>
<evidence type="ECO:0000256" key="6">
    <source>
        <dbReference type="ARBA" id="ARBA00022843"/>
    </source>
</evidence>
<evidence type="ECO:0000256" key="5">
    <source>
        <dbReference type="ARBA" id="ARBA00022553"/>
    </source>
</evidence>
<evidence type="ECO:0000256" key="7">
    <source>
        <dbReference type="ARBA" id="ARBA00022990"/>
    </source>
</evidence>
<feature type="compositionally biased region" description="Acidic residues" evidence="10">
    <location>
        <begin position="309"/>
        <end position="319"/>
    </location>
</feature>
<comment type="function">
    <text evidence="1">May be involved in cell cycle regulation.</text>
</comment>
<dbReference type="OrthoDB" id="3058629at2759"/>
<organism evidence="11 12">
    <name type="scientific">Coprinellus micaceus</name>
    <name type="common">Glistening ink-cap mushroom</name>
    <name type="synonym">Coprinus micaceus</name>
    <dbReference type="NCBI Taxonomy" id="71717"/>
    <lineage>
        <taxon>Eukaryota</taxon>
        <taxon>Fungi</taxon>
        <taxon>Dikarya</taxon>
        <taxon>Basidiomycota</taxon>
        <taxon>Agaricomycotina</taxon>
        <taxon>Agaricomycetes</taxon>
        <taxon>Agaricomycetidae</taxon>
        <taxon>Agaricales</taxon>
        <taxon>Agaricineae</taxon>
        <taxon>Psathyrellaceae</taxon>
        <taxon>Coprinellus</taxon>
    </lineage>
</organism>
<keyword evidence="5" id="KW-0597">Phosphoprotein</keyword>
<dbReference type="GO" id="GO:0005634">
    <property type="term" value="C:nucleus"/>
    <property type="evidence" value="ECO:0007669"/>
    <property type="project" value="UniProtKB-SubCell"/>
</dbReference>
<proteinExistence type="predicted"/>
<dbReference type="Pfam" id="PF15473">
    <property type="entry name" value="PCNP"/>
    <property type="match status" value="1"/>
</dbReference>
<evidence type="ECO:0000313" key="11">
    <source>
        <dbReference type="EMBL" id="TEB33145.1"/>
    </source>
</evidence>
<evidence type="ECO:0000256" key="3">
    <source>
        <dbReference type="ARBA" id="ARBA00011097"/>
    </source>
</evidence>
<keyword evidence="6" id="KW-0832">Ubl conjugation</keyword>
<keyword evidence="7" id="KW-0007">Acetylation</keyword>
<dbReference type="Proteomes" id="UP000298030">
    <property type="component" value="Unassembled WGS sequence"/>
</dbReference>
<keyword evidence="9" id="KW-0131">Cell cycle</keyword>
<accession>A0A4Y7TG34</accession>
<feature type="compositionally biased region" description="Basic and acidic residues" evidence="10">
    <location>
        <begin position="268"/>
        <end position="277"/>
    </location>
</feature>
<evidence type="ECO:0000256" key="1">
    <source>
        <dbReference type="ARBA" id="ARBA00002646"/>
    </source>
</evidence>
<comment type="subunit">
    <text evidence="3">Interacts with UHRF2/NIRF.</text>
</comment>
<feature type="compositionally biased region" description="Basic and acidic residues" evidence="10">
    <location>
        <begin position="160"/>
        <end position="178"/>
    </location>
</feature>
<dbReference type="GO" id="GO:0016567">
    <property type="term" value="P:protein ubiquitination"/>
    <property type="evidence" value="ECO:0007669"/>
    <property type="project" value="InterPro"/>
</dbReference>
<dbReference type="InterPro" id="IPR029169">
    <property type="entry name" value="PCNP"/>
</dbReference>
<feature type="compositionally biased region" description="Polar residues" evidence="10">
    <location>
        <begin position="334"/>
        <end position="345"/>
    </location>
</feature>
<protein>
    <recommendedName>
        <fullName evidence="4">PEST proteolytic signal-containing nuclear protein</fullName>
    </recommendedName>
</protein>
<comment type="subcellular location">
    <subcellularLocation>
        <location evidence="2">Nucleus</location>
    </subcellularLocation>
</comment>
<evidence type="ECO:0000256" key="9">
    <source>
        <dbReference type="ARBA" id="ARBA00023306"/>
    </source>
</evidence>
<sequence>MELPYRAYYGKKINEVPLAYLKWCYNKRQYAVRCIRSAYEVYYQGLREWVLDSNYGEIVVPMGHTYKGERLRKCRDNQWMRWLRGRTSGKTKEKRDVFFLAVDEWIKHPRHQNAIRDIGELLPRTKYEDDLDLEEGEYEDRDADEVDEQGNLKGFVVPDHQPDPDADYSERLNLPERRTTRRTRLVRIPAKGTDPDTSPLRFLKLPRNDGPPLTSSEGDSDSDASDGASSESRTLSLWSRKIAILGSSPSVTLPTPPPESSRKRRRLSTPERVDSGEGTRINAQLQTLVSPRAPTGRFKRPRHRAVVLSDEDDDDDDMPLDQVREKLRMRNSPRDSPSQTSSNPPKFSRVGFDGSPMKRFFHKTS</sequence>
<feature type="region of interest" description="Disordered" evidence="10">
    <location>
        <begin position="247"/>
        <end position="365"/>
    </location>
</feature>
<comment type="caution">
    <text evidence="11">The sequence shown here is derived from an EMBL/GenBank/DDBJ whole genome shotgun (WGS) entry which is preliminary data.</text>
</comment>
<keyword evidence="12" id="KW-1185">Reference proteome</keyword>
<reference evidence="11 12" key="1">
    <citation type="journal article" date="2019" name="Nat. Ecol. Evol.">
        <title>Megaphylogeny resolves global patterns of mushroom evolution.</title>
        <authorList>
            <person name="Varga T."/>
            <person name="Krizsan K."/>
            <person name="Foldi C."/>
            <person name="Dima B."/>
            <person name="Sanchez-Garcia M."/>
            <person name="Sanchez-Ramirez S."/>
            <person name="Szollosi G.J."/>
            <person name="Szarkandi J.G."/>
            <person name="Papp V."/>
            <person name="Albert L."/>
            <person name="Andreopoulos W."/>
            <person name="Angelini C."/>
            <person name="Antonin V."/>
            <person name="Barry K.W."/>
            <person name="Bougher N.L."/>
            <person name="Buchanan P."/>
            <person name="Buyck B."/>
            <person name="Bense V."/>
            <person name="Catcheside P."/>
            <person name="Chovatia M."/>
            <person name="Cooper J."/>
            <person name="Damon W."/>
            <person name="Desjardin D."/>
            <person name="Finy P."/>
            <person name="Geml J."/>
            <person name="Haridas S."/>
            <person name="Hughes K."/>
            <person name="Justo A."/>
            <person name="Karasinski D."/>
            <person name="Kautmanova I."/>
            <person name="Kiss B."/>
            <person name="Kocsube S."/>
            <person name="Kotiranta H."/>
            <person name="LaButti K.M."/>
            <person name="Lechner B.E."/>
            <person name="Liimatainen K."/>
            <person name="Lipzen A."/>
            <person name="Lukacs Z."/>
            <person name="Mihaltcheva S."/>
            <person name="Morgado L.N."/>
            <person name="Niskanen T."/>
            <person name="Noordeloos M.E."/>
            <person name="Ohm R.A."/>
            <person name="Ortiz-Santana B."/>
            <person name="Ovrebo C."/>
            <person name="Racz N."/>
            <person name="Riley R."/>
            <person name="Savchenko A."/>
            <person name="Shiryaev A."/>
            <person name="Soop K."/>
            <person name="Spirin V."/>
            <person name="Szebenyi C."/>
            <person name="Tomsovsky M."/>
            <person name="Tulloss R.E."/>
            <person name="Uehling J."/>
            <person name="Grigoriev I.V."/>
            <person name="Vagvolgyi C."/>
            <person name="Papp T."/>
            <person name="Martin F.M."/>
            <person name="Miettinen O."/>
            <person name="Hibbett D.S."/>
            <person name="Nagy L.G."/>
        </authorList>
    </citation>
    <scope>NUCLEOTIDE SEQUENCE [LARGE SCALE GENOMIC DNA]</scope>
    <source>
        <strain evidence="11 12">FP101781</strain>
    </source>
</reference>
<name>A0A4Y7TG34_COPMI</name>
<evidence type="ECO:0000256" key="2">
    <source>
        <dbReference type="ARBA" id="ARBA00004123"/>
    </source>
</evidence>
<evidence type="ECO:0000256" key="4">
    <source>
        <dbReference type="ARBA" id="ARBA00022059"/>
    </source>
</evidence>
<evidence type="ECO:0000256" key="8">
    <source>
        <dbReference type="ARBA" id="ARBA00023242"/>
    </source>
</evidence>
<feature type="region of interest" description="Disordered" evidence="10">
    <location>
        <begin position="153"/>
        <end position="233"/>
    </location>
</feature>
<gene>
    <name evidence="11" type="ORF">FA13DRAFT_1790191</name>
</gene>
<keyword evidence="8" id="KW-0539">Nucleus</keyword>
<evidence type="ECO:0000256" key="10">
    <source>
        <dbReference type="SAM" id="MobiDB-lite"/>
    </source>
</evidence>
<evidence type="ECO:0000313" key="12">
    <source>
        <dbReference type="Proteomes" id="UP000298030"/>
    </source>
</evidence>
<dbReference type="EMBL" id="QPFP01000013">
    <property type="protein sequence ID" value="TEB33145.1"/>
    <property type="molecule type" value="Genomic_DNA"/>
</dbReference>